<dbReference type="SUPFAM" id="SSF53335">
    <property type="entry name" value="S-adenosyl-L-methionine-dependent methyltransferases"/>
    <property type="match status" value="1"/>
</dbReference>
<evidence type="ECO:0000313" key="3">
    <source>
        <dbReference type="Proteomes" id="UP001390339"/>
    </source>
</evidence>
<name>A0ABR2JC23_9PEZI</name>
<dbReference type="InterPro" id="IPR029063">
    <property type="entry name" value="SAM-dependent_MTases_sf"/>
</dbReference>
<keyword evidence="2" id="KW-0489">Methyltransferase</keyword>
<reference evidence="2 3" key="1">
    <citation type="journal article" date="2024" name="IMA Fungus">
        <title>Apiospora arundinis, a panoply of carbohydrate-active enzymes and secondary metabolites.</title>
        <authorList>
            <person name="Sorensen T."/>
            <person name="Petersen C."/>
            <person name="Muurmann A.T."/>
            <person name="Christiansen J.V."/>
            <person name="Brundto M.L."/>
            <person name="Overgaard C.K."/>
            <person name="Boysen A.T."/>
            <person name="Wollenberg R.D."/>
            <person name="Larsen T.O."/>
            <person name="Sorensen J.L."/>
            <person name="Nielsen K.L."/>
            <person name="Sondergaard T.E."/>
        </authorList>
    </citation>
    <scope>NUCLEOTIDE SEQUENCE [LARGE SCALE GENOMIC DNA]</scope>
    <source>
        <strain evidence="2 3">AAU 773</strain>
    </source>
</reference>
<accession>A0ABR2JC23</accession>
<protein>
    <submittedName>
        <fullName evidence="2">S-adenosyl-L-methionine-dependent methyltransferase</fullName>
    </submittedName>
</protein>
<proteinExistence type="inferred from homology"/>
<dbReference type="Pfam" id="PF13489">
    <property type="entry name" value="Methyltransf_23"/>
    <property type="match status" value="1"/>
</dbReference>
<gene>
    <name evidence="2" type="ORF">PGQ11_005764</name>
</gene>
<dbReference type="GO" id="GO:0008168">
    <property type="term" value="F:methyltransferase activity"/>
    <property type="evidence" value="ECO:0007669"/>
    <property type="project" value="UniProtKB-KW"/>
</dbReference>
<dbReference type="GO" id="GO:0032259">
    <property type="term" value="P:methylation"/>
    <property type="evidence" value="ECO:0007669"/>
    <property type="project" value="UniProtKB-KW"/>
</dbReference>
<dbReference type="Proteomes" id="UP001390339">
    <property type="component" value="Unassembled WGS sequence"/>
</dbReference>
<dbReference type="PANTHER" id="PTHR43591:SF102">
    <property type="entry name" value="S-ADENOSYL-L-METHIONINE-DEPENDENT METHYLTRANSFERASE"/>
    <property type="match status" value="1"/>
</dbReference>
<keyword evidence="3" id="KW-1185">Reference proteome</keyword>
<keyword evidence="2" id="KW-0808">Transferase</keyword>
<organism evidence="2 3">
    <name type="scientific">Apiospora arundinis</name>
    <dbReference type="NCBI Taxonomy" id="335852"/>
    <lineage>
        <taxon>Eukaryota</taxon>
        <taxon>Fungi</taxon>
        <taxon>Dikarya</taxon>
        <taxon>Ascomycota</taxon>
        <taxon>Pezizomycotina</taxon>
        <taxon>Sordariomycetes</taxon>
        <taxon>Xylariomycetidae</taxon>
        <taxon>Amphisphaeriales</taxon>
        <taxon>Apiosporaceae</taxon>
        <taxon>Apiospora</taxon>
    </lineage>
</organism>
<dbReference type="Gene3D" id="3.40.50.150">
    <property type="entry name" value="Vaccinia Virus protein VP39"/>
    <property type="match status" value="1"/>
</dbReference>
<dbReference type="EMBL" id="JAPCWZ010000003">
    <property type="protein sequence ID" value="KAK8875250.1"/>
    <property type="molecule type" value="Genomic_DNA"/>
</dbReference>
<sequence length="357" mass="40869">MQGERTISQPPDLLTYTQMTGHSIPDPASVEENGRTYSGYYREGRYMLPNDGPEQDRLDLQHQVWRLLLDDALYLAPLNHHHHHRQEPSASASAAAEDGGIKNVLDIGTGTGIWPIEFAEENPGARVVGTDLSLIQPPPDRVPPNCHFVREDSEEDEWVHEVEFDYIHMRAMLSCFTDHRAMIRKIYENLRPGGWFESQDFNFDLVPADAATEVLLANSYLQQWNKLIVDGMKELGRDLHVATNYAQWLKDAGFVDVQQKLLLCPLNPWPRNRREQEIGLYFETNSVESLEGLGVKILTRRGMSVEEIQTWVARVEQDIMNRQMHIYTSVYVIYGRKPWDDGESGDDDDDGDMNNST</sequence>
<evidence type="ECO:0000313" key="2">
    <source>
        <dbReference type="EMBL" id="KAK8875250.1"/>
    </source>
</evidence>
<dbReference type="CDD" id="cd02440">
    <property type="entry name" value="AdoMet_MTases"/>
    <property type="match status" value="1"/>
</dbReference>
<evidence type="ECO:0000256" key="1">
    <source>
        <dbReference type="ARBA" id="ARBA00038158"/>
    </source>
</evidence>
<comment type="caution">
    <text evidence="2">The sequence shown here is derived from an EMBL/GenBank/DDBJ whole genome shotgun (WGS) entry which is preliminary data.</text>
</comment>
<dbReference type="PANTHER" id="PTHR43591">
    <property type="entry name" value="METHYLTRANSFERASE"/>
    <property type="match status" value="1"/>
</dbReference>
<comment type="similarity">
    <text evidence="1">Belongs to the methyltransferase superfamily. LaeA methyltransferase family.</text>
</comment>